<dbReference type="OrthoDB" id="9815193at2"/>
<keyword evidence="3" id="KW-0547">Nucleotide-binding</keyword>
<evidence type="ECO:0000313" key="9">
    <source>
        <dbReference type="Proteomes" id="UP000240509"/>
    </source>
</evidence>
<dbReference type="InterPro" id="IPR025136">
    <property type="entry name" value="MAP3K_TRAF-bd"/>
</dbReference>
<protein>
    <submittedName>
        <fullName evidence="8">DUF4071 domain-containing protein</fullName>
    </submittedName>
</protein>
<dbReference type="PANTHER" id="PTHR11584:SF394">
    <property type="entry name" value="APOPTOTIC SIGNAL-REGULATING KINASE 1, ISOFORM C"/>
    <property type="match status" value="1"/>
</dbReference>
<reference evidence="8 9" key="1">
    <citation type="submission" date="2018-03" db="EMBL/GenBank/DDBJ databases">
        <title>Alkalicoccus saliphilus sp. nov., isolated from a mineral pool.</title>
        <authorList>
            <person name="Zhao B."/>
        </authorList>
    </citation>
    <scope>NUCLEOTIDE SEQUENCE [LARGE SCALE GENOMIC DNA]</scope>
    <source>
        <strain evidence="8 9">6AG</strain>
    </source>
</reference>
<evidence type="ECO:0000256" key="1">
    <source>
        <dbReference type="ARBA" id="ARBA00022527"/>
    </source>
</evidence>
<dbReference type="Pfam" id="PF13281">
    <property type="entry name" value="MAP3K_TRAF_bd"/>
    <property type="match status" value="1"/>
</dbReference>
<keyword evidence="5" id="KW-0067">ATP-binding</keyword>
<dbReference type="AlphaFoldDB" id="A0A2T4U6R8"/>
<name>A0A2T4U6R8_9BACI</name>
<dbReference type="InterPro" id="IPR011990">
    <property type="entry name" value="TPR-like_helical_dom_sf"/>
</dbReference>
<feature type="coiled-coil region" evidence="6">
    <location>
        <begin position="426"/>
        <end position="453"/>
    </location>
</feature>
<evidence type="ECO:0000259" key="7">
    <source>
        <dbReference type="Pfam" id="PF13281"/>
    </source>
</evidence>
<evidence type="ECO:0000256" key="3">
    <source>
        <dbReference type="ARBA" id="ARBA00022741"/>
    </source>
</evidence>
<keyword evidence="4" id="KW-0418">Kinase</keyword>
<dbReference type="GO" id="GO:0005524">
    <property type="term" value="F:ATP binding"/>
    <property type="evidence" value="ECO:0007669"/>
    <property type="project" value="UniProtKB-KW"/>
</dbReference>
<dbReference type="Gene3D" id="1.25.40.10">
    <property type="entry name" value="Tetratricopeptide repeat domain"/>
    <property type="match status" value="1"/>
</dbReference>
<evidence type="ECO:0000313" key="8">
    <source>
        <dbReference type="EMBL" id="PTL39090.1"/>
    </source>
</evidence>
<comment type="caution">
    <text evidence="8">The sequence shown here is derived from an EMBL/GenBank/DDBJ whole genome shotgun (WGS) entry which is preliminary data.</text>
</comment>
<evidence type="ECO:0000256" key="6">
    <source>
        <dbReference type="SAM" id="Coils"/>
    </source>
</evidence>
<dbReference type="PANTHER" id="PTHR11584">
    <property type="entry name" value="SERINE/THREONINE PROTEIN KINASE"/>
    <property type="match status" value="1"/>
</dbReference>
<dbReference type="EMBL" id="PZJJ01000010">
    <property type="protein sequence ID" value="PTL39090.1"/>
    <property type="molecule type" value="Genomic_DNA"/>
</dbReference>
<evidence type="ECO:0000256" key="4">
    <source>
        <dbReference type="ARBA" id="ARBA00022777"/>
    </source>
</evidence>
<sequence>MPLKPLTFIAMPFGKKKDNRVTIDFNDIYNNAIVPAIKNNPRELDYIRADEETRGGFIHGPMYERLLLSDIVIADLTLANPNVFYELGIRHTARPKSTILIFSKETSLPFDISPLRAIPYTLKKGQLEESEKDRLISEISSRLSEALEEGPPDSPLFQLINGFPGINLDYKQAESFRENLFKIESLHEKLADLRHSNDPQLIEKINEIEESVGHFDSSSYELLYDLLMSYRSVESWDDMIRLAESLPSRVGESIKVKEQLSLALNRRNKNEDRSKAIRILNSIIDNYGASSETLGILGRIYKDRYYEEKNSENDRAADGALNKAIEYYYKGFEEDPRDYYPGINALTLLFIENKETSKEKFNKLKPLVQFALERQGGIESKNYWVLASLLELASLNKDWVLANDVAGQILSMQYEKMEVATTKNNLNFILEKLKEREESYQELESIIEDLRED</sequence>
<evidence type="ECO:0000256" key="2">
    <source>
        <dbReference type="ARBA" id="ARBA00022679"/>
    </source>
</evidence>
<dbReference type="Proteomes" id="UP000240509">
    <property type="component" value="Unassembled WGS sequence"/>
</dbReference>
<keyword evidence="6" id="KW-0175">Coiled coil</keyword>
<keyword evidence="9" id="KW-1185">Reference proteome</keyword>
<gene>
    <name evidence="8" type="ORF">C6Y45_07880</name>
</gene>
<organism evidence="8 9">
    <name type="scientific">Alkalicoccus saliphilus</name>
    <dbReference type="NCBI Taxonomy" id="200989"/>
    <lineage>
        <taxon>Bacteria</taxon>
        <taxon>Bacillati</taxon>
        <taxon>Bacillota</taxon>
        <taxon>Bacilli</taxon>
        <taxon>Bacillales</taxon>
        <taxon>Bacillaceae</taxon>
        <taxon>Alkalicoccus</taxon>
    </lineage>
</organism>
<proteinExistence type="predicted"/>
<keyword evidence="2" id="KW-0808">Transferase</keyword>
<dbReference type="GO" id="GO:0004674">
    <property type="term" value="F:protein serine/threonine kinase activity"/>
    <property type="evidence" value="ECO:0007669"/>
    <property type="project" value="UniProtKB-KW"/>
</dbReference>
<accession>A0A2T4U6R8</accession>
<keyword evidence="1" id="KW-0723">Serine/threonine-protein kinase</keyword>
<feature type="domain" description="MAP3K TRAFs-binding" evidence="7">
    <location>
        <begin position="83"/>
        <end position="441"/>
    </location>
</feature>
<dbReference type="RefSeq" id="WP_107584691.1">
    <property type="nucleotide sequence ID" value="NZ_PZJJ01000010.1"/>
</dbReference>
<evidence type="ECO:0000256" key="5">
    <source>
        <dbReference type="ARBA" id="ARBA00022840"/>
    </source>
</evidence>